<feature type="region of interest" description="Disordered" evidence="1">
    <location>
        <begin position="46"/>
        <end position="70"/>
    </location>
</feature>
<dbReference type="AlphaFoldDB" id="A0A915L1U6"/>
<sequence>MMDSSECLIQSNQQITFEDAKDTCIKVVYQNTGYQCYMQRIDVEEASDTEEDKQSKDTMGLVPHNGYPSKDKQSVKAITWLQWLNVKNGFSG</sequence>
<protein>
    <submittedName>
        <fullName evidence="3">Uncharacterized protein</fullName>
    </submittedName>
</protein>
<dbReference type="Proteomes" id="UP000887565">
    <property type="component" value="Unplaced"/>
</dbReference>
<evidence type="ECO:0000313" key="2">
    <source>
        <dbReference type="Proteomes" id="UP000887565"/>
    </source>
</evidence>
<keyword evidence="2" id="KW-1185">Reference proteome</keyword>
<evidence type="ECO:0000313" key="3">
    <source>
        <dbReference type="WBParaSite" id="nRc.2.0.1.t45043-RA"/>
    </source>
</evidence>
<evidence type="ECO:0000256" key="1">
    <source>
        <dbReference type="SAM" id="MobiDB-lite"/>
    </source>
</evidence>
<organism evidence="2 3">
    <name type="scientific">Romanomermis culicivorax</name>
    <name type="common">Nematode worm</name>
    <dbReference type="NCBI Taxonomy" id="13658"/>
    <lineage>
        <taxon>Eukaryota</taxon>
        <taxon>Metazoa</taxon>
        <taxon>Ecdysozoa</taxon>
        <taxon>Nematoda</taxon>
        <taxon>Enoplea</taxon>
        <taxon>Dorylaimia</taxon>
        <taxon>Mermithida</taxon>
        <taxon>Mermithoidea</taxon>
        <taxon>Mermithidae</taxon>
        <taxon>Romanomermis</taxon>
    </lineage>
</organism>
<name>A0A915L1U6_ROMCU</name>
<dbReference type="WBParaSite" id="nRc.2.0.1.t45043-RA">
    <property type="protein sequence ID" value="nRc.2.0.1.t45043-RA"/>
    <property type="gene ID" value="nRc.2.0.1.g45043"/>
</dbReference>
<reference evidence="3" key="1">
    <citation type="submission" date="2022-11" db="UniProtKB">
        <authorList>
            <consortium name="WormBaseParasite"/>
        </authorList>
    </citation>
    <scope>IDENTIFICATION</scope>
</reference>
<proteinExistence type="predicted"/>
<accession>A0A915L1U6</accession>